<dbReference type="PANTHER" id="PTHR43711:SF1">
    <property type="entry name" value="HISTIDINE KINASE 1"/>
    <property type="match status" value="1"/>
</dbReference>
<comment type="caution">
    <text evidence="8">The sequence shown here is derived from an EMBL/GenBank/DDBJ whole genome shotgun (WGS) entry which is preliminary data.</text>
</comment>
<dbReference type="InterPro" id="IPR000014">
    <property type="entry name" value="PAS"/>
</dbReference>
<dbReference type="SUPFAM" id="SSF55785">
    <property type="entry name" value="PYP-like sensor domain (PAS domain)"/>
    <property type="match status" value="1"/>
</dbReference>
<dbReference type="SMART" id="SM00387">
    <property type="entry name" value="HATPase_c"/>
    <property type="match status" value="1"/>
</dbReference>
<dbReference type="Gene3D" id="3.30.565.10">
    <property type="entry name" value="Histidine kinase-like ATPase, C-terminal domain"/>
    <property type="match status" value="1"/>
</dbReference>
<dbReference type="AlphaFoldDB" id="A0AAE4EXB4"/>
<dbReference type="InterPro" id="IPR004358">
    <property type="entry name" value="Sig_transdc_His_kin-like_C"/>
</dbReference>
<dbReference type="PROSITE" id="PS50109">
    <property type="entry name" value="HIS_KIN"/>
    <property type="match status" value="1"/>
</dbReference>
<dbReference type="CDD" id="cd00082">
    <property type="entry name" value="HisKA"/>
    <property type="match status" value="1"/>
</dbReference>
<gene>
    <name evidence="8" type="ORF">NDI54_03475</name>
</gene>
<keyword evidence="6" id="KW-0902">Two-component regulatory system</keyword>
<evidence type="ECO:0000256" key="1">
    <source>
        <dbReference type="ARBA" id="ARBA00000085"/>
    </source>
</evidence>
<keyword evidence="4" id="KW-0808">Transferase</keyword>
<dbReference type="SMART" id="SM00388">
    <property type="entry name" value="HisKA"/>
    <property type="match status" value="1"/>
</dbReference>
<feature type="domain" description="Histidine kinase" evidence="7">
    <location>
        <begin position="149"/>
        <end position="351"/>
    </location>
</feature>
<dbReference type="GO" id="GO:0000155">
    <property type="term" value="F:phosphorelay sensor kinase activity"/>
    <property type="evidence" value="ECO:0007669"/>
    <property type="project" value="InterPro"/>
</dbReference>
<dbReference type="InterPro" id="IPR013656">
    <property type="entry name" value="PAS_4"/>
</dbReference>
<dbReference type="InterPro" id="IPR036097">
    <property type="entry name" value="HisK_dim/P_sf"/>
</dbReference>
<dbReference type="EMBL" id="JAMQOM010000001">
    <property type="protein sequence ID" value="MDS0220408.1"/>
    <property type="molecule type" value="Genomic_DNA"/>
</dbReference>
<evidence type="ECO:0000313" key="9">
    <source>
        <dbReference type="Proteomes" id="UP001253439"/>
    </source>
</evidence>
<dbReference type="CDD" id="cd00075">
    <property type="entry name" value="HATPase"/>
    <property type="match status" value="1"/>
</dbReference>
<evidence type="ECO:0000256" key="3">
    <source>
        <dbReference type="ARBA" id="ARBA00022553"/>
    </source>
</evidence>
<dbReference type="PRINTS" id="PR00344">
    <property type="entry name" value="BCTRLSENSOR"/>
</dbReference>
<dbReference type="Pfam" id="PF02518">
    <property type="entry name" value="HATPase_c"/>
    <property type="match status" value="1"/>
</dbReference>
<keyword evidence="3" id="KW-0597">Phosphoprotein</keyword>
<dbReference type="EC" id="2.7.13.3" evidence="2"/>
<dbReference type="SUPFAM" id="SSF55874">
    <property type="entry name" value="ATPase domain of HSP90 chaperone/DNA topoisomerase II/histidine kinase"/>
    <property type="match status" value="1"/>
</dbReference>
<name>A0AAE4EXB4_9EURY</name>
<evidence type="ECO:0000256" key="6">
    <source>
        <dbReference type="ARBA" id="ARBA00023012"/>
    </source>
</evidence>
<dbReference type="Pfam" id="PF00512">
    <property type="entry name" value="HisKA"/>
    <property type="match status" value="1"/>
</dbReference>
<evidence type="ECO:0000256" key="4">
    <source>
        <dbReference type="ARBA" id="ARBA00022679"/>
    </source>
</evidence>
<keyword evidence="9" id="KW-1185">Reference proteome</keyword>
<organism evidence="8 9">
    <name type="scientific">Haloarcula terrestris</name>
    <dbReference type="NCBI Taxonomy" id="2950533"/>
    <lineage>
        <taxon>Archaea</taxon>
        <taxon>Methanobacteriati</taxon>
        <taxon>Methanobacteriota</taxon>
        <taxon>Stenosarchaea group</taxon>
        <taxon>Halobacteria</taxon>
        <taxon>Halobacteriales</taxon>
        <taxon>Haloarculaceae</taxon>
        <taxon>Haloarcula</taxon>
    </lineage>
</organism>
<dbReference type="Gene3D" id="1.10.287.130">
    <property type="match status" value="1"/>
</dbReference>
<keyword evidence="5 8" id="KW-0418">Kinase</keyword>
<dbReference type="InterPro" id="IPR003594">
    <property type="entry name" value="HATPase_dom"/>
</dbReference>
<evidence type="ECO:0000256" key="2">
    <source>
        <dbReference type="ARBA" id="ARBA00012438"/>
    </source>
</evidence>
<proteinExistence type="predicted"/>
<dbReference type="InterPro" id="IPR035965">
    <property type="entry name" value="PAS-like_dom_sf"/>
</dbReference>
<dbReference type="SUPFAM" id="SSF47384">
    <property type="entry name" value="Homodimeric domain of signal transducing histidine kinase"/>
    <property type="match status" value="1"/>
</dbReference>
<dbReference type="Proteomes" id="UP001253439">
    <property type="component" value="Unassembled WGS sequence"/>
</dbReference>
<accession>A0AAE4EXB4</accession>
<comment type="catalytic activity">
    <reaction evidence="1">
        <text>ATP + protein L-histidine = ADP + protein N-phospho-L-histidine.</text>
        <dbReference type="EC" id="2.7.13.3"/>
    </reaction>
</comment>
<evidence type="ECO:0000313" key="8">
    <source>
        <dbReference type="EMBL" id="MDS0220408.1"/>
    </source>
</evidence>
<evidence type="ECO:0000259" key="7">
    <source>
        <dbReference type="PROSITE" id="PS50109"/>
    </source>
</evidence>
<sequence>MTLESSVRSTLTEAVFDEHPDQIAVIDTDGVIRATNRAWETFGAENGAVIATDMIGDNYLAACRNGDDEVGARAADGIEAVIDGSQSTFTVEYPCHSPTEQRWFTMHAQPFTVAEESFVLIDHADITDRYQAEQAVAERNELLELVAGVLSHDLRSPLSVALARIELIESDGTHADTVRGSLERMGDIIEDALLIAREKDLGPLETVALDSAAQNAWAHVSTGDATLTVDTAASIAADASLLSQLLENLFRNSVEHGTGDGQPRSTDAGAVAVTVTARDDGFAVTDDGPGIPPDRREQVFNAGFTTSTQGTGTGLGLLIVREIARAHGWSVRATDAPGGGAMVVVSGASMSE</sequence>
<protein>
    <recommendedName>
        <fullName evidence="2">histidine kinase</fullName>
        <ecNumber evidence="2">2.7.13.3</ecNumber>
    </recommendedName>
</protein>
<dbReference type="RefSeq" id="WP_310895082.1">
    <property type="nucleotide sequence ID" value="NZ_JAMQOM010000001.1"/>
</dbReference>
<dbReference type="NCBIfam" id="TIGR00229">
    <property type="entry name" value="sensory_box"/>
    <property type="match status" value="1"/>
</dbReference>
<reference evidence="8 9" key="1">
    <citation type="submission" date="2022-06" db="EMBL/GenBank/DDBJ databases">
        <title>Haloarcula sp. a new haloarchaeum isolate from saline soil.</title>
        <authorList>
            <person name="Strakova D."/>
            <person name="Galisteo C."/>
            <person name="Sanchez-Porro C."/>
            <person name="Ventosa A."/>
        </authorList>
    </citation>
    <scope>NUCLEOTIDE SEQUENCE [LARGE SCALE GENOMIC DNA]</scope>
    <source>
        <strain evidence="8 9">S1AR25-5A</strain>
    </source>
</reference>
<dbReference type="Gene3D" id="3.30.450.20">
    <property type="entry name" value="PAS domain"/>
    <property type="match status" value="1"/>
</dbReference>
<dbReference type="InterPro" id="IPR003661">
    <property type="entry name" value="HisK_dim/P_dom"/>
</dbReference>
<dbReference type="InterPro" id="IPR005467">
    <property type="entry name" value="His_kinase_dom"/>
</dbReference>
<dbReference type="PANTHER" id="PTHR43711">
    <property type="entry name" value="TWO-COMPONENT HISTIDINE KINASE"/>
    <property type="match status" value="1"/>
</dbReference>
<dbReference type="InterPro" id="IPR050736">
    <property type="entry name" value="Sensor_HK_Regulatory"/>
</dbReference>
<evidence type="ECO:0000256" key="5">
    <source>
        <dbReference type="ARBA" id="ARBA00022777"/>
    </source>
</evidence>
<dbReference type="Pfam" id="PF08448">
    <property type="entry name" value="PAS_4"/>
    <property type="match status" value="1"/>
</dbReference>
<dbReference type="InterPro" id="IPR036890">
    <property type="entry name" value="HATPase_C_sf"/>
</dbReference>